<evidence type="ECO:0000256" key="7">
    <source>
        <dbReference type="ARBA" id="ARBA00024867"/>
    </source>
</evidence>
<dbReference type="Proteomes" id="UP000005561">
    <property type="component" value="Unassembled WGS sequence"/>
</dbReference>
<dbReference type="RefSeq" id="WP_006861799.1">
    <property type="nucleotide sequence ID" value="NZ_ACCL02000008.1"/>
</dbReference>
<name>C6LEF6_9FIRM</name>
<dbReference type="SMART" id="SM00862">
    <property type="entry name" value="Trans_reg_C"/>
    <property type="match status" value="1"/>
</dbReference>
<keyword evidence="2 8" id="KW-0597">Phosphoprotein</keyword>
<reference evidence="12" key="1">
    <citation type="submission" date="2009-07" db="EMBL/GenBank/DDBJ databases">
        <authorList>
            <person name="Weinstock G."/>
            <person name="Sodergren E."/>
            <person name="Clifton S."/>
            <person name="Fulton L."/>
            <person name="Fulton B."/>
            <person name="Courtney L."/>
            <person name="Fronick C."/>
            <person name="Harrison M."/>
            <person name="Strong C."/>
            <person name="Farmer C."/>
            <person name="Delahaunty K."/>
            <person name="Markovic C."/>
            <person name="Hall O."/>
            <person name="Minx P."/>
            <person name="Tomlinson C."/>
            <person name="Mitreva M."/>
            <person name="Nelson J."/>
            <person name="Hou S."/>
            <person name="Wollam A."/>
            <person name="Pepin K.H."/>
            <person name="Johnson M."/>
            <person name="Bhonagiri V."/>
            <person name="Nash W.E."/>
            <person name="Warren W."/>
            <person name="Chinwalla A."/>
            <person name="Mardis E.R."/>
            <person name="Wilson R.K."/>
        </authorList>
    </citation>
    <scope>NUCLEOTIDE SEQUENCE [LARGE SCALE GENOMIC DNA]</scope>
    <source>
        <strain evidence="12">DSM 14469</strain>
    </source>
</reference>
<dbReference type="OrthoDB" id="9778712at2"/>
<evidence type="ECO:0000259" key="10">
    <source>
        <dbReference type="PROSITE" id="PS50110"/>
    </source>
</evidence>
<accession>C6LEF6</accession>
<dbReference type="Pfam" id="PF00072">
    <property type="entry name" value="Response_reg"/>
    <property type="match status" value="1"/>
</dbReference>
<feature type="DNA-binding region" description="OmpR/PhoB-type" evidence="9">
    <location>
        <begin position="124"/>
        <end position="219"/>
    </location>
</feature>
<dbReference type="GO" id="GO:0032993">
    <property type="term" value="C:protein-DNA complex"/>
    <property type="evidence" value="ECO:0007669"/>
    <property type="project" value="TreeGrafter"/>
</dbReference>
<evidence type="ECO:0000256" key="5">
    <source>
        <dbReference type="ARBA" id="ARBA00023125"/>
    </source>
</evidence>
<feature type="domain" description="OmpR/PhoB-type" evidence="11">
    <location>
        <begin position="124"/>
        <end position="219"/>
    </location>
</feature>
<dbReference type="SMART" id="SM00448">
    <property type="entry name" value="REC"/>
    <property type="match status" value="1"/>
</dbReference>
<organism evidence="12 13">
    <name type="scientific">Marvinbryantia formatexigens DSM 14469</name>
    <dbReference type="NCBI Taxonomy" id="478749"/>
    <lineage>
        <taxon>Bacteria</taxon>
        <taxon>Bacillati</taxon>
        <taxon>Bacillota</taxon>
        <taxon>Clostridia</taxon>
        <taxon>Lachnospirales</taxon>
        <taxon>Lachnospiraceae</taxon>
        <taxon>Marvinbryantia</taxon>
    </lineage>
</organism>
<evidence type="ECO:0000256" key="2">
    <source>
        <dbReference type="ARBA" id="ARBA00022553"/>
    </source>
</evidence>
<dbReference type="GO" id="GO:0005829">
    <property type="term" value="C:cytosol"/>
    <property type="evidence" value="ECO:0007669"/>
    <property type="project" value="TreeGrafter"/>
</dbReference>
<evidence type="ECO:0000256" key="3">
    <source>
        <dbReference type="ARBA" id="ARBA00023012"/>
    </source>
</evidence>
<dbReference type="SUPFAM" id="SSF52172">
    <property type="entry name" value="CheY-like"/>
    <property type="match status" value="1"/>
</dbReference>
<keyword evidence="3" id="KW-0902">Two-component regulatory system</keyword>
<keyword evidence="4" id="KW-0805">Transcription regulation</keyword>
<dbReference type="GO" id="GO:0000976">
    <property type="term" value="F:transcription cis-regulatory region binding"/>
    <property type="evidence" value="ECO:0007669"/>
    <property type="project" value="TreeGrafter"/>
</dbReference>
<evidence type="ECO:0000313" key="12">
    <source>
        <dbReference type="EMBL" id="EET60939.1"/>
    </source>
</evidence>
<dbReference type="eggNOG" id="COG0745">
    <property type="taxonomic scope" value="Bacteria"/>
</dbReference>
<evidence type="ECO:0000256" key="8">
    <source>
        <dbReference type="PROSITE-ProRule" id="PRU00169"/>
    </source>
</evidence>
<dbReference type="InterPro" id="IPR036388">
    <property type="entry name" value="WH-like_DNA-bd_sf"/>
</dbReference>
<dbReference type="PANTHER" id="PTHR48111">
    <property type="entry name" value="REGULATOR OF RPOS"/>
    <property type="match status" value="1"/>
</dbReference>
<evidence type="ECO:0000313" key="13">
    <source>
        <dbReference type="Proteomes" id="UP000005561"/>
    </source>
</evidence>
<dbReference type="STRING" id="168384.SAMN05660368_00381"/>
<proteinExistence type="predicted"/>
<dbReference type="InterPro" id="IPR039420">
    <property type="entry name" value="WalR-like"/>
</dbReference>
<feature type="domain" description="Response regulatory" evidence="10">
    <location>
        <begin position="4"/>
        <end position="117"/>
    </location>
</feature>
<dbReference type="CDD" id="cd00383">
    <property type="entry name" value="trans_reg_C"/>
    <property type="match status" value="1"/>
</dbReference>
<dbReference type="InterPro" id="IPR011006">
    <property type="entry name" value="CheY-like_superfamily"/>
</dbReference>
<gene>
    <name evidence="12" type="ORF">BRYFOR_07005</name>
</gene>
<protein>
    <recommendedName>
        <fullName evidence="1">Stage 0 sporulation protein A homolog</fullName>
    </recommendedName>
</protein>
<sequence>MKATILVIEDAEHINELICINLETAGYTAVPFYDGDAVSAHLKEEVHYDCALLDIMLPGKDGFALLPELKAKNIPVIFLTARGDLPSKVRGLKDGAEDYLVKPFEMLELLVRVEKVLGRCRKEEESLRVRDVEIFPKERIVKKAGVEIPFKPMEFDCLMLLVKYKNIAISREELLRSLWGVDFEGETRTIDVHIARIRKKLDFSDVIKTVPRIGYRLEDKS</sequence>
<dbReference type="GO" id="GO:0006355">
    <property type="term" value="P:regulation of DNA-templated transcription"/>
    <property type="evidence" value="ECO:0007669"/>
    <property type="project" value="InterPro"/>
</dbReference>
<comment type="function">
    <text evidence="7">May play the central regulatory role in sporulation. It may be an element of the effector pathway responsible for the activation of sporulation genes in response to nutritional stress. Spo0A may act in concert with spo0H (a sigma factor) to control the expression of some genes that are critical to the sporulation process.</text>
</comment>
<comment type="caution">
    <text evidence="12">The sequence shown here is derived from an EMBL/GenBank/DDBJ whole genome shotgun (WGS) entry which is preliminary data.</text>
</comment>
<dbReference type="GO" id="GO:0000156">
    <property type="term" value="F:phosphorelay response regulator activity"/>
    <property type="evidence" value="ECO:0007669"/>
    <property type="project" value="TreeGrafter"/>
</dbReference>
<dbReference type="PROSITE" id="PS51755">
    <property type="entry name" value="OMPR_PHOB"/>
    <property type="match status" value="1"/>
</dbReference>
<evidence type="ECO:0000256" key="6">
    <source>
        <dbReference type="ARBA" id="ARBA00023163"/>
    </source>
</evidence>
<dbReference type="Gene3D" id="3.40.50.2300">
    <property type="match status" value="1"/>
</dbReference>
<dbReference type="PANTHER" id="PTHR48111:SF1">
    <property type="entry name" value="TWO-COMPONENT RESPONSE REGULATOR ORR33"/>
    <property type="match status" value="1"/>
</dbReference>
<evidence type="ECO:0000259" key="11">
    <source>
        <dbReference type="PROSITE" id="PS51755"/>
    </source>
</evidence>
<dbReference type="PROSITE" id="PS50110">
    <property type="entry name" value="RESPONSE_REGULATORY"/>
    <property type="match status" value="1"/>
</dbReference>
<dbReference type="InterPro" id="IPR001867">
    <property type="entry name" value="OmpR/PhoB-type_DNA-bd"/>
</dbReference>
<dbReference type="SUPFAM" id="SSF46894">
    <property type="entry name" value="C-terminal effector domain of the bipartite response regulators"/>
    <property type="match status" value="1"/>
</dbReference>
<dbReference type="AlphaFoldDB" id="C6LEF6"/>
<evidence type="ECO:0000256" key="1">
    <source>
        <dbReference type="ARBA" id="ARBA00018672"/>
    </source>
</evidence>
<dbReference type="Pfam" id="PF00486">
    <property type="entry name" value="Trans_reg_C"/>
    <property type="match status" value="1"/>
</dbReference>
<dbReference type="Gene3D" id="1.10.10.10">
    <property type="entry name" value="Winged helix-like DNA-binding domain superfamily/Winged helix DNA-binding domain"/>
    <property type="match status" value="1"/>
</dbReference>
<dbReference type="InterPro" id="IPR001789">
    <property type="entry name" value="Sig_transdc_resp-reg_receiver"/>
</dbReference>
<evidence type="ECO:0000256" key="4">
    <source>
        <dbReference type="ARBA" id="ARBA00023015"/>
    </source>
</evidence>
<evidence type="ECO:0000256" key="9">
    <source>
        <dbReference type="PROSITE-ProRule" id="PRU01091"/>
    </source>
</evidence>
<feature type="modified residue" description="4-aspartylphosphate" evidence="8">
    <location>
        <position position="54"/>
    </location>
</feature>
<keyword evidence="6" id="KW-0804">Transcription</keyword>
<keyword evidence="13" id="KW-1185">Reference proteome</keyword>
<keyword evidence="5 9" id="KW-0238">DNA-binding</keyword>
<dbReference type="EMBL" id="ACCL02000008">
    <property type="protein sequence ID" value="EET60939.1"/>
    <property type="molecule type" value="Genomic_DNA"/>
</dbReference>
<dbReference type="InterPro" id="IPR016032">
    <property type="entry name" value="Sig_transdc_resp-reg_C-effctor"/>
</dbReference>